<dbReference type="CDD" id="cd17325">
    <property type="entry name" value="MFS_MdtG_SLC18_like"/>
    <property type="match status" value="1"/>
</dbReference>
<dbReference type="EMBL" id="JARQBZ010000009">
    <property type="protein sequence ID" value="MDT2833714.1"/>
    <property type="molecule type" value="Genomic_DNA"/>
</dbReference>
<keyword evidence="4 6" id="KW-1133">Transmembrane helix</keyword>
<dbReference type="InterPro" id="IPR036259">
    <property type="entry name" value="MFS_trans_sf"/>
</dbReference>
<dbReference type="PANTHER" id="PTHR23504:SF115">
    <property type="entry name" value="MULTIDRUG RESISTANCE PROTEIN 2"/>
    <property type="match status" value="1"/>
</dbReference>
<reference evidence="8" key="1">
    <citation type="submission" date="2023-03" db="EMBL/GenBank/DDBJ databases">
        <authorList>
            <person name="Shen W."/>
            <person name="Cai J."/>
        </authorList>
    </citation>
    <scope>NUCLEOTIDE SEQUENCE</scope>
    <source>
        <strain evidence="8">P96-3</strain>
    </source>
</reference>
<gene>
    <name evidence="8" type="ORF">P7H70_06560</name>
</gene>
<accession>A0AAW8U3S6</accession>
<feature type="transmembrane region" description="Helical" evidence="6">
    <location>
        <begin position="83"/>
        <end position="102"/>
    </location>
</feature>
<feature type="transmembrane region" description="Helical" evidence="6">
    <location>
        <begin position="308"/>
        <end position="331"/>
    </location>
</feature>
<feature type="domain" description="Major facilitator superfamily (MFS) profile" evidence="7">
    <location>
        <begin position="17"/>
        <end position="394"/>
    </location>
</feature>
<evidence type="ECO:0000256" key="6">
    <source>
        <dbReference type="SAM" id="Phobius"/>
    </source>
</evidence>
<name>A0AAW8U3S6_9ENTE</name>
<evidence type="ECO:0000256" key="4">
    <source>
        <dbReference type="ARBA" id="ARBA00022989"/>
    </source>
</evidence>
<protein>
    <submittedName>
        <fullName evidence="8">MFS transporter</fullName>
    </submittedName>
</protein>
<dbReference type="Gene3D" id="1.20.1250.20">
    <property type="entry name" value="MFS general substrate transporter like domains"/>
    <property type="match status" value="1"/>
</dbReference>
<feature type="transmembrane region" description="Helical" evidence="6">
    <location>
        <begin position="284"/>
        <end position="302"/>
    </location>
</feature>
<keyword evidence="5 6" id="KW-0472">Membrane</keyword>
<evidence type="ECO:0000259" key="7">
    <source>
        <dbReference type="PROSITE" id="PS50850"/>
    </source>
</evidence>
<dbReference type="GO" id="GO:0005886">
    <property type="term" value="C:plasma membrane"/>
    <property type="evidence" value="ECO:0007669"/>
    <property type="project" value="UniProtKB-SubCell"/>
</dbReference>
<evidence type="ECO:0000313" key="8">
    <source>
        <dbReference type="EMBL" id="MDT2833714.1"/>
    </source>
</evidence>
<feature type="transmembrane region" description="Helical" evidence="6">
    <location>
        <begin position="142"/>
        <end position="164"/>
    </location>
</feature>
<dbReference type="PRINTS" id="PR01035">
    <property type="entry name" value="TCRTETA"/>
</dbReference>
<proteinExistence type="predicted"/>
<evidence type="ECO:0000313" key="9">
    <source>
        <dbReference type="Proteomes" id="UP001268577"/>
    </source>
</evidence>
<evidence type="ECO:0000256" key="3">
    <source>
        <dbReference type="ARBA" id="ARBA00022692"/>
    </source>
</evidence>
<dbReference type="PANTHER" id="PTHR23504">
    <property type="entry name" value="MAJOR FACILITATOR SUPERFAMILY DOMAIN-CONTAINING PROTEIN 10"/>
    <property type="match status" value="1"/>
</dbReference>
<dbReference type="InterPro" id="IPR020846">
    <property type="entry name" value="MFS_dom"/>
</dbReference>
<dbReference type="PROSITE" id="PS50850">
    <property type="entry name" value="MFS"/>
    <property type="match status" value="1"/>
</dbReference>
<feature type="transmembrane region" description="Helical" evidence="6">
    <location>
        <begin position="211"/>
        <end position="233"/>
    </location>
</feature>
<evidence type="ECO:0000256" key="1">
    <source>
        <dbReference type="ARBA" id="ARBA00004651"/>
    </source>
</evidence>
<sequence>MWTEVLRRENMKNKNSMLYLAIMNLFIVFVGVGLVIPVMPLLQKNMHLSGSTMGMLVSVFAVAQLIASPIAGHISDRVGRKKLISVGMLIFSISELIFGLGHTVGWLYFSRAIGGIAAALIMPSVTAYVADVTTIEERPKAMGLVSAAISGGFIIGPGLGGFIAHFGMRVPFFVASALGFLGCLLAVFILKEPKKKIMHGQVSSKGSFKEIIKNPVFTFPFVVILISSFGLQAFESIYSIMAVINFGFSTTEIAMIITVSGSLALVCQIVFFDSIIRMVGEVGLIRIAFFASAIFVGVIAFTDNNWVVIISTFIVFLAFDLVRPAITTYLSRHAGDKQGTVNGLNSTFTSFGNILGPMASGFLFDMNHFLPYYVSSAVLLITSFLALMWKKEPSPEELKEG</sequence>
<feature type="transmembrane region" description="Helical" evidence="6">
    <location>
        <begin position="108"/>
        <end position="130"/>
    </location>
</feature>
<dbReference type="Pfam" id="PF07690">
    <property type="entry name" value="MFS_1"/>
    <property type="match status" value="1"/>
</dbReference>
<evidence type="ECO:0000256" key="5">
    <source>
        <dbReference type="ARBA" id="ARBA00023136"/>
    </source>
</evidence>
<keyword evidence="2" id="KW-0813">Transport</keyword>
<feature type="transmembrane region" description="Helical" evidence="6">
    <location>
        <begin position="343"/>
        <end position="364"/>
    </location>
</feature>
<dbReference type="GO" id="GO:0022857">
    <property type="term" value="F:transmembrane transporter activity"/>
    <property type="evidence" value="ECO:0007669"/>
    <property type="project" value="InterPro"/>
</dbReference>
<feature type="transmembrane region" description="Helical" evidence="6">
    <location>
        <begin position="51"/>
        <end position="71"/>
    </location>
</feature>
<evidence type="ECO:0000256" key="2">
    <source>
        <dbReference type="ARBA" id="ARBA00022448"/>
    </source>
</evidence>
<feature type="transmembrane region" description="Helical" evidence="6">
    <location>
        <begin position="253"/>
        <end position="272"/>
    </location>
</feature>
<comment type="caution">
    <text evidence="8">The sequence shown here is derived from an EMBL/GenBank/DDBJ whole genome shotgun (WGS) entry which is preliminary data.</text>
</comment>
<feature type="transmembrane region" description="Helical" evidence="6">
    <location>
        <begin position="370"/>
        <end position="389"/>
    </location>
</feature>
<dbReference type="AlphaFoldDB" id="A0AAW8U3S6"/>
<dbReference type="SUPFAM" id="SSF103473">
    <property type="entry name" value="MFS general substrate transporter"/>
    <property type="match status" value="1"/>
</dbReference>
<dbReference type="Proteomes" id="UP001268577">
    <property type="component" value="Unassembled WGS sequence"/>
</dbReference>
<dbReference type="InterPro" id="IPR011701">
    <property type="entry name" value="MFS"/>
</dbReference>
<keyword evidence="3 6" id="KW-0812">Transmembrane</keyword>
<feature type="transmembrane region" description="Helical" evidence="6">
    <location>
        <begin position="170"/>
        <end position="190"/>
    </location>
</feature>
<comment type="subcellular location">
    <subcellularLocation>
        <location evidence="1">Cell membrane</location>
        <topology evidence="1">Multi-pass membrane protein</topology>
    </subcellularLocation>
</comment>
<dbReference type="RefSeq" id="WP_311869746.1">
    <property type="nucleotide sequence ID" value="NZ_JARQBZ010000009.1"/>
</dbReference>
<feature type="transmembrane region" description="Helical" evidence="6">
    <location>
        <begin position="17"/>
        <end position="39"/>
    </location>
</feature>
<dbReference type="InterPro" id="IPR001958">
    <property type="entry name" value="Tet-R_TetA/multi-R_MdtG-like"/>
</dbReference>
<organism evidence="8 9">
    <name type="scientific">Vagococcus carniphilus</name>
    <dbReference type="NCBI Taxonomy" id="218144"/>
    <lineage>
        <taxon>Bacteria</taxon>
        <taxon>Bacillati</taxon>
        <taxon>Bacillota</taxon>
        <taxon>Bacilli</taxon>
        <taxon>Lactobacillales</taxon>
        <taxon>Enterococcaceae</taxon>
        <taxon>Vagococcus</taxon>
    </lineage>
</organism>